<keyword evidence="1" id="KW-1133">Transmembrane helix</keyword>
<dbReference type="GeneID" id="46910599"/>
<feature type="transmembrane region" description="Helical" evidence="1">
    <location>
        <begin position="26"/>
        <end position="45"/>
    </location>
</feature>
<dbReference type="AlphaFoldDB" id="A0A1J0EQ45"/>
<organism evidence="3 4">
    <name type="scientific">Pseudomonas frederiksbergensis</name>
    <dbReference type="NCBI Taxonomy" id="104087"/>
    <lineage>
        <taxon>Bacteria</taxon>
        <taxon>Pseudomonadati</taxon>
        <taxon>Pseudomonadota</taxon>
        <taxon>Gammaproteobacteria</taxon>
        <taxon>Pseudomonadales</taxon>
        <taxon>Pseudomonadaceae</taxon>
        <taxon>Pseudomonas</taxon>
    </lineage>
</organism>
<dbReference type="Proteomes" id="UP000182567">
    <property type="component" value="Chromosome"/>
</dbReference>
<feature type="transmembrane region" description="Helical" evidence="1">
    <location>
        <begin position="205"/>
        <end position="225"/>
    </location>
</feature>
<dbReference type="InterPro" id="IPR005804">
    <property type="entry name" value="FA_desaturase_dom"/>
</dbReference>
<protein>
    <submittedName>
        <fullName evidence="3">Fatty acid desaturase</fullName>
    </submittedName>
</protein>
<dbReference type="RefSeq" id="WP_071553726.1">
    <property type="nucleotide sequence ID" value="NZ_CP017886.1"/>
</dbReference>
<dbReference type="EMBL" id="CP017886">
    <property type="protein sequence ID" value="APC17940.1"/>
    <property type="molecule type" value="Genomic_DNA"/>
</dbReference>
<feature type="transmembrane region" description="Helical" evidence="1">
    <location>
        <begin position="51"/>
        <end position="68"/>
    </location>
</feature>
<evidence type="ECO:0000313" key="3">
    <source>
        <dbReference type="EMBL" id="APC17940.1"/>
    </source>
</evidence>
<keyword evidence="1" id="KW-0472">Membrane</keyword>
<dbReference type="Pfam" id="PF00487">
    <property type="entry name" value="FA_desaturase"/>
    <property type="match status" value="1"/>
</dbReference>
<sequence length="313" mass="36672">MSYYLDQNQREEIEALRRTFAGRSEWPTWLLLIGVYGAWFGVLLASAWLGLWLSTLLLIPIVVLWMSVQHELLHGHPTRFTSLNKLLGYAPFAVWYPYTLYRDSHLLHHRDEDLTLPGRDPESRYVSAQQWQGSSVFERSLHWLNKTVLGRFAVGAPLALLALAKEQFQRLRQGNRQAWLMWLTHGVLTVLMLAFIARYSVVPVWHYLLLISVPALSVAMIRSYYEHRPHPESQKRTVLNEAAWPWRWLFLNLNLHLVHHDLPGLPWFYLPQVYRVRREQWQARSGGFLVRGYGELLRQHGLSPVDSPQHPFS</sequence>
<accession>A0A1J0EQ45</accession>
<evidence type="ECO:0000313" key="4">
    <source>
        <dbReference type="Proteomes" id="UP000182567"/>
    </source>
</evidence>
<reference evidence="4" key="1">
    <citation type="submission" date="2016-10" db="EMBL/GenBank/DDBJ databases">
        <title>Pseudomonas frederiksbergensis ERGS4:02 complete genome.</title>
        <authorList>
            <person name="Kumar R."/>
            <person name="Acharya V."/>
            <person name="Singh D."/>
        </authorList>
    </citation>
    <scope>NUCLEOTIDE SEQUENCE [LARGE SCALE GENOMIC DNA]</scope>
    <source>
        <strain evidence="4">ERGS4:02</strain>
    </source>
</reference>
<keyword evidence="1" id="KW-0812">Transmembrane</keyword>
<evidence type="ECO:0000256" key="1">
    <source>
        <dbReference type="SAM" id="Phobius"/>
    </source>
</evidence>
<dbReference type="CDD" id="cd03509">
    <property type="entry name" value="DesA_FADS-like"/>
    <property type="match status" value="1"/>
</dbReference>
<feature type="domain" description="Fatty acid desaturase" evidence="2">
    <location>
        <begin position="47"/>
        <end position="283"/>
    </location>
</feature>
<dbReference type="OrthoDB" id="784276at2"/>
<evidence type="ECO:0000259" key="2">
    <source>
        <dbReference type="Pfam" id="PF00487"/>
    </source>
</evidence>
<name>A0A1J0EQ45_9PSED</name>
<proteinExistence type="predicted"/>
<gene>
    <name evidence="3" type="ORF">BLL42_20200</name>
</gene>
<feature type="transmembrane region" description="Helical" evidence="1">
    <location>
        <begin position="178"/>
        <end position="199"/>
    </location>
</feature>
<dbReference type="GO" id="GO:0006629">
    <property type="term" value="P:lipid metabolic process"/>
    <property type="evidence" value="ECO:0007669"/>
    <property type="project" value="InterPro"/>
</dbReference>